<reference evidence="1 2" key="1">
    <citation type="submission" date="2013-08" db="EMBL/GenBank/DDBJ databases">
        <authorList>
            <person name="Weinstock G."/>
            <person name="Sodergren E."/>
            <person name="Wylie T."/>
            <person name="Fulton L."/>
            <person name="Fulton R."/>
            <person name="Fronick C."/>
            <person name="O'Laughlin M."/>
            <person name="Godfrey J."/>
            <person name="Miner T."/>
            <person name="Herter B."/>
            <person name="Appelbaum E."/>
            <person name="Cordes M."/>
            <person name="Lek S."/>
            <person name="Wollam A."/>
            <person name="Pepin K.H."/>
            <person name="Palsikar V.B."/>
            <person name="Mitreva M."/>
            <person name="Wilson R.K."/>
        </authorList>
    </citation>
    <scope>NUCLEOTIDE SEQUENCE [LARGE SCALE GENOMIC DNA]</scope>
    <source>
        <strain evidence="1 2">F0530</strain>
    </source>
</reference>
<sequence length="70" mass="7476">MGSFTLKVAGDAGFYSAQEVDLTEGILRGWPQRGRPQSGAIKAKAGRKSLPSQIVWAGQIAGKVRPEVHI</sequence>
<protein>
    <submittedName>
        <fullName evidence="1">Uncharacterized protein</fullName>
    </submittedName>
</protein>
<evidence type="ECO:0000313" key="2">
    <source>
        <dbReference type="Proteomes" id="UP000016481"/>
    </source>
</evidence>
<gene>
    <name evidence="1" type="ORF">HMPREF1978_00313</name>
</gene>
<dbReference type="EMBL" id="AWSC01000010">
    <property type="protein sequence ID" value="ERH18496.1"/>
    <property type="molecule type" value="Genomic_DNA"/>
</dbReference>
<name>U1Q7P5_9ACTO</name>
<dbReference type="Proteomes" id="UP000016481">
    <property type="component" value="Unassembled WGS sequence"/>
</dbReference>
<comment type="caution">
    <text evidence="1">The sequence shown here is derived from an EMBL/GenBank/DDBJ whole genome shotgun (WGS) entry which is preliminary data.</text>
</comment>
<accession>U1Q7P5</accession>
<proteinExistence type="predicted"/>
<organism evidence="1 2">
    <name type="scientific">Actinomyces graevenitzii F0530</name>
    <dbReference type="NCBI Taxonomy" id="1321817"/>
    <lineage>
        <taxon>Bacteria</taxon>
        <taxon>Bacillati</taxon>
        <taxon>Actinomycetota</taxon>
        <taxon>Actinomycetes</taxon>
        <taxon>Actinomycetales</taxon>
        <taxon>Actinomycetaceae</taxon>
        <taxon>Actinomyces</taxon>
    </lineage>
</organism>
<evidence type="ECO:0000313" key="1">
    <source>
        <dbReference type="EMBL" id="ERH18496.1"/>
    </source>
</evidence>
<dbReference type="AlphaFoldDB" id="U1Q7P5"/>
<dbReference type="HOGENOM" id="CLU_2748603_0_0_11"/>